<dbReference type="CDD" id="cd06848">
    <property type="entry name" value="GCS_H"/>
    <property type="match status" value="1"/>
</dbReference>
<dbReference type="InterPro" id="IPR033753">
    <property type="entry name" value="GCV_H/Fam206"/>
</dbReference>
<comment type="function">
    <text evidence="5">The H protein shuttles the methylamine group of glycine from the P protein to the T protein.</text>
</comment>
<comment type="cofactor">
    <cofactor evidence="5">
        <name>(R)-lipoate</name>
        <dbReference type="ChEBI" id="CHEBI:83088"/>
    </cofactor>
    <text evidence="5">Binds 1 lipoyl cofactor covalently.</text>
</comment>
<comment type="subcellular location">
    <subcellularLocation>
        <location evidence="5">Mitochondrion</location>
    </subcellularLocation>
</comment>
<organism evidence="7">
    <name type="scientific">Fibrocapsa japonica</name>
    <dbReference type="NCBI Taxonomy" id="94617"/>
    <lineage>
        <taxon>Eukaryota</taxon>
        <taxon>Sar</taxon>
        <taxon>Stramenopiles</taxon>
        <taxon>Ochrophyta</taxon>
        <taxon>Raphidophyceae</taxon>
        <taxon>Chattonellales</taxon>
        <taxon>Chattonellaceae</taxon>
        <taxon>Fibrocapsa</taxon>
    </lineage>
</organism>
<dbReference type="PANTHER" id="PTHR11715:SF3">
    <property type="entry name" value="GLYCINE CLEAVAGE SYSTEM H PROTEIN-RELATED"/>
    <property type="match status" value="1"/>
</dbReference>
<proteinExistence type="inferred from homology"/>
<evidence type="ECO:0000256" key="3">
    <source>
        <dbReference type="ARBA" id="ARBA00022946"/>
    </source>
</evidence>
<feature type="modified residue" description="N6-lipoyllysine" evidence="4">
    <location>
        <position position="92"/>
    </location>
</feature>
<sequence>MLSRARPLFASQIRLAAKFGQSQLPATSLLAKFFSTKYAPSHEWIKVDGDIGTVGITAHAADQLGDVVYVELPDEGADFSKGESFGSVESVKAASDVYTPVSGEIVAANEALSDTPGTVNESAEGDGWFMKIKLSDPSELDDLMDLEAYQKHCDSS</sequence>
<dbReference type="GO" id="GO:0019464">
    <property type="term" value="P:glycine decarboxylation via glycine cleavage system"/>
    <property type="evidence" value="ECO:0007669"/>
    <property type="project" value="UniProtKB-UniRule"/>
</dbReference>
<comment type="subunit">
    <text evidence="5">The glycine cleavage system is composed of four proteins: P, T, L and H.</text>
</comment>
<evidence type="ECO:0000256" key="5">
    <source>
        <dbReference type="RuleBase" id="RU364055"/>
    </source>
</evidence>
<evidence type="ECO:0000259" key="6">
    <source>
        <dbReference type="PROSITE" id="PS50968"/>
    </source>
</evidence>
<dbReference type="InterPro" id="IPR000089">
    <property type="entry name" value="Biotin_lipoyl"/>
</dbReference>
<dbReference type="Pfam" id="PF01597">
    <property type="entry name" value="GCV_H"/>
    <property type="match status" value="1"/>
</dbReference>
<protein>
    <recommendedName>
        <fullName evidence="5">Glycine cleavage system H protein</fullName>
    </recommendedName>
</protein>
<gene>
    <name evidence="7" type="ORF">FJAP1339_LOCUS10817</name>
</gene>
<dbReference type="GO" id="GO:0009249">
    <property type="term" value="P:protein lipoylation"/>
    <property type="evidence" value="ECO:0007669"/>
    <property type="project" value="TreeGrafter"/>
</dbReference>
<dbReference type="NCBIfam" id="TIGR00527">
    <property type="entry name" value="gcvH"/>
    <property type="match status" value="1"/>
</dbReference>
<dbReference type="GO" id="GO:0005739">
    <property type="term" value="C:mitochondrion"/>
    <property type="evidence" value="ECO:0007669"/>
    <property type="project" value="UniProtKB-SubCell"/>
</dbReference>
<dbReference type="AlphaFoldDB" id="A0A7S2V4N2"/>
<dbReference type="PROSITE" id="PS00189">
    <property type="entry name" value="LIPOYL"/>
    <property type="match status" value="1"/>
</dbReference>
<dbReference type="InterPro" id="IPR017453">
    <property type="entry name" value="GCV_H_sub"/>
</dbReference>
<dbReference type="GO" id="GO:0005960">
    <property type="term" value="C:glycine cleavage complex"/>
    <property type="evidence" value="ECO:0007669"/>
    <property type="project" value="UniProtKB-UniRule"/>
</dbReference>
<comment type="similarity">
    <text evidence="1 5">Belongs to the GcvH family.</text>
</comment>
<keyword evidence="5" id="KW-0496">Mitochondrion</keyword>
<accession>A0A7S2V4N2</accession>
<dbReference type="PANTHER" id="PTHR11715">
    <property type="entry name" value="GLYCINE CLEAVAGE SYSTEM H PROTEIN"/>
    <property type="match status" value="1"/>
</dbReference>
<dbReference type="InterPro" id="IPR002930">
    <property type="entry name" value="GCV_H"/>
</dbReference>
<dbReference type="InterPro" id="IPR011053">
    <property type="entry name" value="Single_hybrid_motif"/>
</dbReference>
<evidence type="ECO:0000256" key="1">
    <source>
        <dbReference type="ARBA" id="ARBA00009249"/>
    </source>
</evidence>
<feature type="domain" description="Lipoyl-binding" evidence="6">
    <location>
        <begin position="51"/>
        <end position="133"/>
    </location>
</feature>
<keyword evidence="3 5" id="KW-0809">Transit peptide</keyword>
<dbReference type="EMBL" id="HBHR01021333">
    <property type="protein sequence ID" value="CAD9872669.1"/>
    <property type="molecule type" value="Transcribed_RNA"/>
</dbReference>
<evidence type="ECO:0000256" key="4">
    <source>
        <dbReference type="PIRSR" id="PIRSR617453-50"/>
    </source>
</evidence>
<dbReference type="PROSITE" id="PS50968">
    <property type="entry name" value="BIOTINYL_LIPOYL"/>
    <property type="match status" value="1"/>
</dbReference>
<reference evidence="7" key="1">
    <citation type="submission" date="2021-01" db="EMBL/GenBank/DDBJ databases">
        <authorList>
            <person name="Corre E."/>
            <person name="Pelletier E."/>
            <person name="Niang G."/>
            <person name="Scheremetjew M."/>
            <person name="Finn R."/>
            <person name="Kale V."/>
            <person name="Holt S."/>
            <person name="Cochrane G."/>
            <person name="Meng A."/>
            <person name="Brown T."/>
            <person name="Cohen L."/>
        </authorList>
    </citation>
    <scope>NUCLEOTIDE SEQUENCE</scope>
    <source>
        <strain evidence="7">CCMP1661</strain>
    </source>
</reference>
<dbReference type="NCBIfam" id="NF002270">
    <property type="entry name" value="PRK01202.1"/>
    <property type="match status" value="1"/>
</dbReference>
<dbReference type="InterPro" id="IPR003016">
    <property type="entry name" value="2-oxoA_DH_lipoyl-BS"/>
</dbReference>
<dbReference type="HAMAP" id="MF_00272">
    <property type="entry name" value="GcvH"/>
    <property type="match status" value="1"/>
</dbReference>
<evidence type="ECO:0000313" key="7">
    <source>
        <dbReference type="EMBL" id="CAD9872669.1"/>
    </source>
</evidence>
<evidence type="ECO:0000256" key="2">
    <source>
        <dbReference type="ARBA" id="ARBA00022823"/>
    </source>
</evidence>
<keyword evidence="2 4" id="KW-0450">Lipoyl</keyword>
<dbReference type="SUPFAM" id="SSF51230">
    <property type="entry name" value="Single hybrid motif"/>
    <property type="match status" value="1"/>
</dbReference>
<dbReference type="Gene3D" id="2.40.50.100">
    <property type="match status" value="1"/>
</dbReference>
<name>A0A7S2V4N2_9STRA</name>